<dbReference type="SUPFAM" id="SSF52317">
    <property type="entry name" value="Class I glutamine amidotransferase-like"/>
    <property type="match status" value="1"/>
</dbReference>
<keyword evidence="3" id="KW-0315">Glutamine amidotransferase</keyword>
<name>A0A7W8DK49_9BACT</name>
<feature type="domain" description="ThuA-like" evidence="2">
    <location>
        <begin position="92"/>
        <end position="253"/>
    </location>
</feature>
<keyword evidence="3" id="KW-0808">Transferase</keyword>
<dbReference type="GO" id="GO:0016740">
    <property type="term" value="F:transferase activity"/>
    <property type="evidence" value="ECO:0007669"/>
    <property type="project" value="UniProtKB-KW"/>
</dbReference>
<evidence type="ECO:0000256" key="1">
    <source>
        <dbReference type="SAM" id="SignalP"/>
    </source>
</evidence>
<reference evidence="3 4" key="1">
    <citation type="submission" date="2020-08" db="EMBL/GenBank/DDBJ databases">
        <title>Genomic Encyclopedia of Type Strains, Phase IV (KMG-IV): sequencing the most valuable type-strain genomes for metagenomic binning, comparative biology and taxonomic classification.</title>
        <authorList>
            <person name="Goeker M."/>
        </authorList>
    </citation>
    <scope>NUCLEOTIDE SEQUENCE [LARGE SCALE GENOMIC DNA]</scope>
    <source>
        <strain evidence="3 4">DSM 12252</strain>
    </source>
</reference>
<gene>
    <name evidence="3" type="ORF">HNQ65_002436</name>
</gene>
<organism evidence="3 4">
    <name type="scientific">Prosthecobacter vanneervenii</name>
    <dbReference type="NCBI Taxonomy" id="48466"/>
    <lineage>
        <taxon>Bacteria</taxon>
        <taxon>Pseudomonadati</taxon>
        <taxon>Verrucomicrobiota</taxon>
        <taxon>Verrucomicrobiia</taxon>
        <taxon>Verrucomicrobiales</taxon>
        <taxon>Verrucomicrobiaceae</taxon>
        <taxon>Prosthecobacter</taxon>
    </lineage>
</organism>
<dbReference type="CDD" id="cd01653">
    <property type="entry name" value="GATase1"/>
    <property type="match status" value="1"/>
</dbReference>
<dbReference type="InterPro" id="IPR029062">
    <property type="entry name" value="Class_I_gatase-like"/>
</dbReference>
<sequence>MNLSSLLRLLLIMAATCVWQLQAAEPAHIVMMIGEDEYHTWETLPEFAAQELKAAPYRVTIIQADKADKNQFPGFVEAVHDADLLFISVRRRTPPVEVIKAVRAHLDAGKPLVGIRTASHCFALRPKEPEPKAGLGIWQDFDPQVLGGNYTGHYGKDPAAITVIPGAESHPILRGVVVSELIGHGGLYKNTPLQSGTTALLKGTLPGTETEPVAWTHLYGEKKARVFYTSMGHWDDFKLPAFRRFLLNGIAWALEKP</sequence>
<feature type="signal peptide" evidence="1">
    <location>
        <begin position="1"/>
        <end position="23"/>
    </location>
</feature>
<keyword evidence="1" id="KW-0732">Signal</keyword>
<protein>
    <submittedName>
        <fullName evidence="3">Type 1 glutamine amidotransferase</fullName>
    </submittedName>
</protein>
<feature type="chain" id="PRO_5030735382" evidence="1">
    <location>
        <begin position="24"/>
        <end position="257"/>
    </location>
</feature>
<dbReference type="AlphaFoldDB" id="A0A7W8DK49"/>
<keyword evidence="4" id="KW-1185">Reference proteome</keyword>
<accession>A0A7W8DK49</accession>
<proteinExistence type="predicted"/>
<comment type="caution">
    <text evidence="3">The sequence shown here is derived from an EMBL/GenBank/DDBJ whole genome shotgun (WGS) entry which is preliminary data.</text>
</comment>
<evidence type="ECO:0000259" key="2">
    <source>
        <dbReference type="Pfam" id="PF06283"/>
    </source>
</evidence>
<dbReference type="Proteomes" id="UP000590740">
    <property type="component" value="Unassembled WGS sequence"/>
</dbReference>
<dbReference type="EMBL" id="JACHIG010000004">
    <property type="protein sequence ID" value="MBB5032854.1"/>
    <property type="molecule type" value="Genomic_DNA"/>
</dbReference>
<dbReference type="RefSeq" id="WP_184339762.1">
    <property type="nucleotide sequence ID" value="NZ_JACHIG010000004.1"/>
</dbReference>
<dbReference type="InterPro" id="IPR029010">
    <property type="entry name" value="ThuA-like"/>
</dbReference>
<dbReference type="Pfam" id="PF06283">
    <property type="entry name" value="ThuA"/>
    <property type="match status" value="1"/>
</dbReference>
<evidence type="ECO:0000313" key="3">
    <source>
        <dbReference type="EMBL" id="MBB5032854.1"/>
    </source>
</evidence>
<dbReference type="Gene3D" id="3.40.50.880">
    <property type="match status" value="1"/>
</dbReference>
<evidence type="ECO:0000313" key="4">
    <source>
        <dbReference type="Proteomes" id="UP000590740"/>
    </source>
</evidence>